<dbReference type="GO" id="GO:0000993">
    <property type="term" value="F:RNA polymerase II complex binding"/>
    <property type="evidence" value="ECO:0007669"/>
    <property type="project" value="TreeGrafter"/>
</dbReference>
<dbReference type="GO" id="GO:0006368">
    <property type="term" value="P:transcription elongation by RNA polymerase II"/>
    <property type="evidence" value="ECO:0007669"/>
    <property type="project" value="TreeGrafter"/>
</dbReference>
<feature type="compositionally biased region" description="Acidic residues" evidence="3">
    <location>
        <begin position="341"/>
        <end position="350"/>
    </location>
</feature>
<dbReference type="OrthoDB" id="343875at2759"/>
<dbReference type="Proteomes" id="UP000689129">
    <property type="component" value="Unassembled WGS sequence"/>
</dbReference>
<sequence>MSTQRNGTSNGAYATPTSKRFSDIPSAIDVPVHGEAEDEAVEIDLEALFDDPTEVCTLLENERAARTYWMTVALAYAKQKNIDHAIEMLVRGGNSMRDNTPREKLSLIGCLCWMYLWKVREAPRLPPDGVPASEAKTKEHYLQLATSTLNDASRINPAFPPLFLARGVLQLLRASLQIPKATGLGKLDNEKADLLRAALKAFEDAIRVSQGKNMLAVMGKARALFSLGKFPESLACYQEVLGKMPDLTEMRKREEARAAALAIERAKQEKLQAEREAIAARDREIAERRAEEEKARAEAEMTTDSETGERVKRKRKAAAPRGAAGEGKAKRGARKKKGGDDSEDEDESEEERPKPKKRRLAKKEAEKPGKFKSAEIIVDSDEDEDEEQRDEGDEEDPLERAERALARGGRAASPDERDNGDDEGDDRMDVDAGRGGDNDDEEDDDAEVTRRQQSKRARRGRVVESDEEDEEDGDEGAAAGHASGDDDVAAAKADTSMADADDDDEA</sequence>
<feature type="compositionally biased region" description="Acidic residues" evidence="3">
    <location>
        <begin position="465"/>
        <end position="475"/>
    </location>
</feature>
<keyword evidence="1" id="KW-0677">Repeat</keyword>
<comment type="caution">
    <text evidence="4">The sequence shown here is derived from an EMBL/GenBank/DDBJ whole genome shotgun (WGS) entry which is preliminary data.</text>
</comment>
<dbReference type="AlphaFoldDB" id="A0A8I3AIR2"/>
<feature type="region of interest" description="Disordered" evidence="3">
    <location>
        <begin position="289"/>
        <end position="506"/>
    </location>
</feature>
<gene>
    <name evidence="4" type="ORF">HYQ45_017380</name>
</gene>
<dbReference type="GO" id="GO:0006355">
    <property type="term" value="P:regulation of DNA-templated transcription"/>
    <property type="evidence" value="ECO:0007669"/>
    <property type="project" value="InterPro"/>
</dbReference>
<organism evidence="4 5">
    <name type="scientific">Verticillium longisporum</name>
    <name type="common">Verticillium dahliae var. longisporum</name>
    <dbReference type="NCBI Taxonomy" id="100787"/>
    <lineage>
        <taxon>Eukaryota</taxon>
        <taxon>Fungi</taxon>
        <taxon>Dikarya</taxon>
        <taxon>Ascomycota</taxon>
        <taxon>Pezizomycotina</taxon>
        <taxon>Sordariomycetes</taxon>
        <taxon>Hypocreomycetidae</taxon>
        <taxon>Glomerellales</taxon>
        <taxon>Plectosphaerellaceae</taxon>
        <taxon>Verticillium</taxon>
    </lineage>
</organism>
<feature type="compositionally biased region" description="Acidic residues" evidence="3">
    <location>
        <begin position="378"/>
        <end position="397"/>
    </location>
</feature>
<name>A0A8I3AIR2_VERLO</name>
<dbReference type="PANTHER" id="PTHR14027:SF2">
    <property type="entry name" value="RNA POLYMERASE-ASSOCIATED PROTEIN CTR9 HOMOLOG"/>
    <property type="match status" value="1"/>
</dbReference>
<accession>A0A8I3AIR2</accession>
<protein>
    <submittedName>
        <fullName evidence="4">Tetratricopeptide repeat protein 1 like</fullName>
    </submittedName>
</protein>
<proteinExistence type="predicted"/>
<keyword evidence="2" id="KW-0802">TPR repeat</keyword>
<dbReference type="InterPro" id="IPR031101">
    <property type="entry name" value="Ctr9"/>
</dbReference>
<feature type="compositionally biased region" description="Basic and acidic residues" evidence="3">
    <location>
        <begin position="362"/>
        <end position="373"/>
    </location>
</feature>
<dbReference type="EMBL" id="JAEMWZ010000570">
    <property type="protein sequence ID" value="KAG7110939.1"/>
    <property type="molecule type" value="Genomic_DNA"/>
</dbReference>
<reference evidence="4" key="1">
    <citation type="journal article" date="2021" name="Mol. Plant Pathol.">
        <title>A 20-kb lineage-specific genomic region tames virulence in pathogenic amphidiploid Verticillium longisporum.</title>
        <authorList>
            <person name="Harting R."/>
            <person name="Starke J."/>
            <person name="Kusch H."/>
            <person name="Poggeler S."/>
            <person name="Maurus I."/>
            <person name="Schluter R."/>
            <person name="Landesfeind M."/>
            <person name="Bulla I."/>
            <person name="Nowrousian M."/>
            <person name="de Jonge R."/>
            <person name="Stahlhut G."/>
            <person name="Hoff K.J."/>
            <person name="Asshauer K.P."/>
            <person name="Thurmer A."/>
            <person name="Stanke M."/>
            <person name="Daniel R."/>
            <person name="Morgenstern B."/>
            <person name="Thomma B.P.H.J."/>
            <person name="Kronstad J.W."/>
            <person name="Braus-Stromeyer S.A."/>
            <person name="Braus G.H."/>
        </authorList>
    </citation>
    <scope>NUCLEOTIDE SEQUENCE</scope>
    <source>
        <strain evidence="4">Vl32</strain>
    </source>
</reference>
<evidence type="ECO:0000313" key="5">
    <source>
        <dbReference type="Proteomes" id="UP000689129"/>
    </source>
</evidence>
<evidence type="ECO:0000313" key="4">
    <source>
        <dbReference type="EMBL" id="KAG7110939.1"/>
    </source>
</evidence>
<feature type="compositionally biased region" description="Basic and acidic residues" evidence="3">
    <location>
        <begin position="427"/>
        <end position="437"/>
    </location>
</feature>
<evidence type="ECO:0000256" key="1">
    <source>
        <dbReference type="ARBA" id="ARBA00022737"/>
    </source>
</evidence>
<dbReference type="PANTHER" id="PTHR14027">
    <property type="entry name" value="RNA POLYMERASE-ASSOCIATED PROTEIN CTR9"/>
    <property type="match status" value="1"/>
</dbReference>
<feature type="compositionally biased region" description="Basic and acidic residues" evidence="3">
    <location>
        <begin position="289"/>
        <end position="299"/>
    </location>
</feature>
<evidence type="ECO:0000256" key="2">
    <source>
        <dbReference type="ARBA" id="ARBA00022803"/>
    </source>
</evidence>
<evidence type="ECO:0000256" key="3">
    <source>
        <dbReference type="SAM" id="MobiDB-lite"/>
    </source>
</evidence>
<dbReference type="GO" id="GO:0016593">
    <property type="term" value="C:Cdc73/Paf1 complex"/>
    <property type="evidence" value="ECO:0007669"/>
    <property type="project" value="TreeGrafter"/>
</dbReference>